<dbReference type="InterPro" id="IPR051210">
    <property type="entry name" value="Ub_ligase/GEF_domain"/>
</dbReference>
<dbReference type="PANTHER" id="PTHR22870:SF466">
    <property type="entry name" value="ANKYRIN REPEAT-CONTAINING PROTEIN"/>
    <property type="match status" value="1"/>
</dbReference>
<evidence type="ECO:0000256" key="1">
    <source>
        <dbReference type="ARBA" id="ARBA00022737"/>
    </source>
</evidence>
<dbReference type="VEuPathDB" id="FungiDB:PV09_02659"/>
<proteinExistence type="predicted"/>
<dbReference type="InParanoid" id="A0A0D2AGX9"/>
<keyword evidence="4" id="KW-1185">Reference proteome</keyword>
<evidence type="ECO:0000313" key="3">
    <source>
        <dbReference type="EMBL" id="KIW06173.1"/>
    </source>
</evidence>
<dbReference type="PANTHER" id="PTHR22870">
    <property type="entry name" value="REGULATOR OF CHROMOSOME CONDENSATION"/>
    <property type="match status" value="1"/>
</dbReference>
<accession>A0A0D2AGX9</accession>
<dbReference type="HOGENOM" id="CLU_046009_0_0_1"/>
<name>A0A0D2AGX9_9PEZI</name>
<dbReference type="Gene3D" id="2.130.10.30">
    <property type="entry name" value="Regulator of chromosome condensation 1/beta-lactamase-inhibitor protein II"/>
    <property type="match status" value="2"/>
</dbReference>
<evidence type="ECO:0000313" key="4">
    <source>
        <dbReference type="Proteomes" id="UP000053259"/>
    </source>
</evidence>
<dbReference type="GeneID" id="27310632"/>
<dbReference type="Pfam" id="PF13540">
    <property type="entry name" value="RCC1_2"/>
    <property type="match status" value="1"/>
</dbReference>
<dbReference type="InterPro" id="IPR000408">
    <property type="entry name" value="Reg_chr_condens"/>
</dbReference>
<dbReference type="OrthoDB" id="5370059at2759"/>
<gene>
    <name evidence="3" type="ORF">PV09_02659</name>
</gene>
<dbReference type="InterPro" id="IPR009091">
    <property type="entry name" value="RCC1/BLIP-II"/>
</dbReference>
<protein>
    <submittedName>
        <fullName evidence="3">Uncharacterized protein</fullName>
    </submittedName>
</protein>
<reference evidence="3 4" key="1">
    <citation type="submission" date="2015-01" db="EMBL/GenBank/DDBJ databases">
        <title>The Genome Sequence of Ochroconis gallopava CBS43764.</title>
        <authorList>
            <consortium name="The Broad Institute Genomics Platform"/>
            <person name="Cuomo C."/>
            <person name="de Hoog S."/>
            <person name="Gorbushina A."/>
            <person name="Stielow B."/>
            <person name="Teixiera M."/>
            <person name="Abouelleil A."/>
            <person name="Chapman S.B."/>
            <person name="Priest M."/>
            <person name="Young S.K."/>
            <person name="Wortman J."/>
            <person name="Nusbaum C."/>
            <person name="Birren B."/>
        </authorList>
    </citation>
    <scope>NUCLEOTIDE SEQUENCE [LARGE SCALE GENOMIC DNA]</scope>
    <source>
        <strain evidence="3 4">CBS 43764</strain>
    </source>
</reference>
<dbReference type="Proteomes" id="UP000053259">
    <property type="component" value="Unassembled WGS sequence"/>
</dbReference>
<organism evidence="3 4">
    <name type="scientific">Verruconis gallopava</name>
    <dbReference type="NCBI Taxonomy" id="253628"/>
    <lineage>
        <taxon>Eukaryota</taxon>
        <taxon>Fungi</taxon>
        <taxon>Dikarya</taxon>
        <taxon>Ascomycota</taxon>
        <taxon>Pezizomycotina</taxon>
        <taxon>Dothideomycetes</taxon>
        <taxon>Pleosporomycetidae</taxon>
        <taxon>Venturiales</taxon>
        <taxon>Sympoventuriaceae</taxon>
        <taxon>Verruconis</taxon>
    </lineage>
</organism>
<dbReference type="RefSeq" id="XP_016216042.1">
    <property type="nucleotide sequence ID" value="XM_016355736.1"/>
</dbReference>
<keyword evidence="1" id="KW-0677">Repeat</keyword>
<dbReference type="PROSITE" id="PS50012">
    <property type="entry name" value="RCC1_3"/>
    <property type="match status" value="2"/>
</dbReference>
<feature type="repeat" description="RCC1" evidence="2">
    <location>
        <begin position="327"/>
        <end position="380"/>
    </location>
</feature>
<feature type="repeat" description="RCC1" evidence="2">
    <location>
        <begin position="217"/>
        <end position="271"/>
    </location>
</feature>
<dbReference type="EMBL" id="KN847535">
    <property type="protein sequence ID" value="KIW06173.1"/>
    <property type="molecule type" value="Genomic_DNA"/>
</dbReference>
<evidence type="ECO:0000256" key="2">
    <source>
        <dbReference type="PROSITE-ProRule" id="PRU00235"/>
    </source>
</evidence>
<sequence length="384" mass="42155">MAFIYACGFNAHCQIAGFSRQLALSEDVRSLIEIAGRKTSKDARVLYAGWSSTVLLIDDTIHVYGQVGGWSSSGATFNSKLPCGQLKSSAEIRSVFGNLNGPLGLITWSGLIYRFNVTSNGELAFALQRGASSPRISHIAITGSERTAVIILQPKESQMIHILEFASFVAFEKWYTNPSGASEFDERWKLFRHHKQRGRADTLLAGTTCFIMRTEEGEVFSWGDGRYSRCLGRVPDTQNRADEPSMISALGGIYVNKINGRGWMFGALSKEKALYIWGCDRPGTQFGLHELLDANDGDVRLLDDDRFDDITDFAIGNGHIVIATDQGQIYAIGVNSNGQLGLGEKCAAFVSTWSKVAQLEPSQQFTLAAGDASTFVLSDRRLQH</sequence>
<dbReference type="AlphaFoldDB" id="A0A0D2AGX9"/>
<dbReference type="STRING" id="253628.A0A0D2AGX9"/>
<dbReference type="SUPFAM" id="SSF50985">
    <property type="entry name" value="RCC1/BLIP-II"/>
    <property type="match status" value="1"/>
</dbReference>